<keyword evidence="1" id="KW-1133">Transmembrane helix</keyword>
<feature type="transmembrane region" description="Helical" evidence="1">
    <location>
        <begin position="110"/>
        <end position="128"/>
    </location>
</feature>
<comment type="caution">
    <text evidence="2">The sequence shown here is derived from an EMBL/GenBank/DDBJ whole genome shotgun (WGS) entry which is preliminary data.</text>
</comment>
<keyword evidence="1" id="KW-0812">Transmembrane</keyword>
<accession>A0A8J2JSB3</accession>
<proteinExistence type="predicted"/>
<organism evidence="2 3">
    <name type="scientific">Allacma fusca</name>
    <dbReference type="NCBI Taxonomy" id="39272"/>
    <lineage>
        <taxon>Eukaryota</taxon>
        <taxon>Metazoa</taxon>
        <taxon>Ecdysozoa</taxon>
        <taxon>Arthropoda</taxon>
        <taxon>Hexapoda</taxon>
        <taxon>Collembola</taxon>
        <taxon>Symphypleona</taxon>
        <taxon>Sminthuridae</taxon>
        <taxon>Allacma</taxon>
    </lineage>
</organism>
<name>A0A8J2JSB3_9HEXA</name>
<reference evidence="2" key="1">
    <citation type="submission" date="2021-06" db="EMBL/GenBank/DDBJ databases">
        <authorList>
            <person name="Hodson N. C."/>
            <person name="Mongue J. A."/>
            <person name="Jaron S. K."/>
        </authorList>
    </citation>
    <scope>NUCLEOTIDE SEQUENCE</scope>
</reference>
<sequence>MSNTLGPDQSVLLIPNISDILEEHKSNGNSAAMLSSTFGQYPFSPSSVRKQDEMEIFKSKSRNTQSLSLVSDRSEFYTNGEKAPKVFNSTTYEVENPGILNRLSPPSKKCTLLIFILAITLILAIIFLTSRFKIEIKETFSEEISVPQLSPNLRPTPKISLMSLMSNRDSFQINSAQDVQTIVNATTVTVNYLIDDPIDIPASSYFEPIKNLEIAGPVSEEWLIRLLNLFPNIQTLTLDIDQLCVGSKVKNRNALKPLKLEKIQVLKILNSNMCLLANWVYQWDLPALTKFSIRNSDISKLNSQQMNDFVRQNSKMLTDVYILNCFVCNDCTLPEESDGFQLNIEKAVSGFDYSD</sequence>
<keyword evidence="1" id="KW-0472">Membrane</keyword>
<dbReference type="Proteomes" id="UP000708208">
    <property type="component" value="Unassembled WGS sequence"/>
</dbReference>
<dbReference type="AlphaFoldDB" id="A0A8J2JSB3"/>
<evidence type="ECO:0000256" key="1">
    <source>
        <dbReference type="SAM" id="Phobius"/>
    </source>
</evidence>
<protein>
    <submittedName>
        <fullName evidence="2">Uncharacterized protein</fullName>
    </submittedName>
</protein>
<evidence type="ECO:0000313" key="3">
    <source>
        <dbReference type="Proteomes" id="UP000708208"/>
    </source>
</evidence>
<dbReference type="EMBL" id="CAJVCH010124184">
    <property type="protein sequence ID" value="CAG7725594.1"/>
    <property type="molecule type" value="Genomic_DNA"/>
</dbReference>
<evidence type="ECO:0000313" key="2">
    <source>
        <dbReference type="EMBL" id="CAG7725594.1"/>
    </source>
</evidence>
<keyword evidence="3" id="KW-1185">Reference proteome</keyword>
<gene>
    <name evidence="2" type="ORF">AFUS01_LOCUS14545</name>
</gene>